<reference evidence="4" key="1">
    <citation type="journal article" date="2019" name="Int. J. Syst. Evol. Microbiol.">
        <title>The Global Catalogue of Microorganisms (GCM) 10K type strain sequencing project: providing services to taxonomists for standard genome sequencing and annotation.</title>
        <authorList>
            <consortium name="The Broad Institute Genomics Platform"/>
            <consortium name="The Broad Institute Genome Sequencing Center for Infectious Disease"/>
            <person name="Wu L."/>
            <person name="Ma J."/>
        </authorList>
    </citation>
    <scope>NUCLEOTIDE SEQUENCE [LARGE SCALE GENOMIC DNA]</scope>
    <source>
        <strain evidence="4">CGMCC 4.1641</strain>
    </source>
</reference>
<dbReference type="SUPFAM" id="SSF53474">
    <property type="entry name" value="alpha/beta-Hydrolases"/>
    <property type="match status" value="1"/>
</dbReference>
<comment type="caution">
    <text evidence="3">The sequence shown here is derived from an EMBL/GenBank/DDBJ whole genome shotgun (WGS) entry which is preliminary data.</text>
</comment>
<dbReference type="Gene3D" id="3.40.50.1820">
    <property type="entry name" value="alpha/beta hydrolase"/>
    <property type="match status" value="1"/>
</dbReference>
<dbReference type="PANTHER" id="PTHR43798:SF31">
    <property type="entry name" value="AB HYDROLASE SUPERFAMILY PROTEIN YCLE"/>
    <property type="match status" value="1"/>
</dbReference>
<dbReference type="PRINTS" id="PR00111">
    <property type="entry name" value="ABHYDROLASE"/>
</dbReference>
<proteinExistence type="predicted"/>
<evidence type="ECO:0000313" key="4">
    <source>
        <dbReference type="Proteomes" id="UP001595755"/>
    </source>
</evidence>
<sequence length="270" mass="28763">MNKIQLSTGIVAAYEEEGNGEPIVLLHGFCGSRLYWESVIPSLAPYGRVIAPDLRGHGESSSAGSETEYDMERLADDVAALLDALDIERATIFGHSLGGYVALAFAEKYPARLQSLGLVHSTAYGDTEQAKDNRLKAVDTIREQGVVAFVDGLVPKLFAPANRENRPEWVEQAKRIGYGTSAEGAAGCALGMRARPDRVSVLEKLEVPVLLLAGQSDEVIAPEKRFPVAGPNVTAVTLEAVGHMSMLEDAAALVDSLGAFLKGDRGGKDV</sequence>
<keyword evidence="1 3" id="KW-0378">Hydrolase</keyword>
<evidence type="ECO:0000313" key="3">
    <source>
        <dbReference type="EMBL" id="MFC4304244.1"/>
    </source>
</evidence>
<dbReference type="Pfam" id="PF00561">
    <property type="entry name" value="Abhydrolase_1"/>
    <property type="match status" value="1"/>
</dbReference>
<dbReference type="GO" id="GO:0016787">
    <property type="term" value="F:hydrolase activity"/>
    <property type="evidence" value="ECO:0007669"/>
    <property type="project" value="UniProtKB-KW"/>
</dbReference>
<feature type="domain" description="AB hydrolase-1" evidence="2">
    <location>
        <begin position="22"/>
        <end position="249"/>
    </location>
</feature>
<dbReference type="Proteomes" id="UP001595755">
    <property type="component" value="Unassembled WGS sequence"/>
</dbReference>
<gene>
    <name evidence="3" type="ORF">ACFO1S_12470</name>
</gene>
<accession>A0ABV8SCX2</accession>
<dbReference type="EMBL" id="JBHSED010000020">
    <property type="protein sequence ID" value="MFC4304244.1"/>
    <property type="molecule type" value="Genomic_DNA"/>
</dbReference>
<dbReference type="PANTHER" id="PTHR43798">
    <property type="entry name" value="MONOACYLGLYCEROL LIPASE"/>
    <property type="match status" value="1"/>
</dbReference>
<keyword evidence="4" id="KW-1185">Reference proteome</keyword>
<organism evidence="3 4">
    <name type="scientific">Cohnella boryungensis</name>
    <dbReference type="NCBI Taxonomy" id="768479"/>
    <lineage>
        <taxon>Bacteria</taxon>
        <taxon>Bacillati</taxon>
        <taxon>Bacillota</taxon>
        <taxon>Bacilli</taxon>
        <taxon>Bacillales</taxon>
        <taxon>Paenibacillaceae</taxon>
        <taxon>Cohnella</taxon>
    </lineage>
</organism>
<evidence type="ECO:0000259" key="2">
    <source>
        <dbReference type="Pfam" id="PF00561"/>
    </source>
</evidence>
<evidence type="ECO:0000256" key="1">
    <source>
        <dbReference type="ARBA" id="ARBA00022801"/>
    </source>
</evidence>
<dbReference type="RefSeq" id="WP_204606141.1">
    <property type="nucleotide sequence ID" value="NZ_JBHSED010000020.1"/>
</dbReference>
<protein>
    <submittedName>
        <fullName evidence="3">Alpha/beta fold hydrolase</fullName>
    </submittedName>
</protein>
<name>A0ABV8SCX2_9BACL</name>
<dbReference type="InterPro" id="IPR029058">
    <property type="entry name" value="AB_hydrolase_fold"/>
</dbReference>
<dbReference type="InterPro" id="IPR000073">
    <property type="entry name" value="AB_hydrolase_1"/>
</dbReference>
<dbReference type="InterPro" id="IPR050266">
    <property type="entry name" value="AB_hydrolase_sf"/>
</dbReference>